<evidence type="ECO:0000256" key="1">
    <source>
        <dbReference type="ARBA" id="ARBA00022649"/>
    </source>
</evidence>
<dbReference type="HOGENOM" id="CLU_147162_10_1_0"/>
<keyword evidence="3" id="KW-1185">Reference proteome</keyword>
<dbReference type="Proteomes" id="UP000010798">
    <property type="component" value="Chromosome"/>
</dbReference>
<accession>L0D953</accession>
<name>L0D953_SINAD</name>
<sequence>MTPGCHVLPAADADLDHQANDLAREASLDTALRFYDAARTTFEKITQNPGIGQRRDSLDPRLTGLRVWRVEGFEKYLIFYRPGDAGVDIIRVLHGARDIDSILDED</sequence>
<dbReference type="RefSeq" id="WP_015244557.1">
    <property type="nucleotide sequence ID" value="NC_019892.1"/>
</dbReference>
<evidence type="ECO:0000313" key="2">
    <source>
        <dbReference type="EMBL" id="AGA25380.1"/>
    </source>
</evidence>
<reference evidence="2 3" key="1">
    <citation type="submission" date="2012-02" db="EMBL/GenBank/DDBJ databases">
        <title>Complete sequence of chromosome of Singulisphaera acidiphila DSM 18658.</title>
        <authorList>
            <consortium name="US DOE Joint Genome Institute (JGI-PGF)"/>
            <person name="Lucas S."/>
            <person name="Copeland A."/>
            <person name="Lapidus A."/>
            <person name="Glavina del Rio T."/>
            <person name="Dalin E."/>
            <person name="Tice H."/>
            <person name="Bruce D."/>
            <person name="Goodwin L."/>
            <person name="Pitluck S."/>
            <person name="Peters L."/>
            <person name="Ovchinnikova G."/>
            <person name="Chertkov O."/>
            <person name="Kyrpides N."/>
            <person name="Mavromatis K."/>
            <person name="Ivanova N."/>
            <person name="Brettin T."/>
            <person name="Detter J.C."/>
            <person name="Han C."/>
            <person name="Larimer F."/>
            <person name="Land M."/>
            <person name="Hauser L."/>
            <person name="Markowitz V."/>
            <person name="Cheng J.-F."/>
            <person name="Hugenholtz P."/>
            <person name="Woyke T."/>
            <person name="Wu D."/>
            <person name="Tindall B."/>
            <person name="Pomrenke H."/>
            <person name="Brambilla E."/>
            <person name="Klenk H.-P."/>
            <person name="Eisen J.A."/>
        </authorList>
    </citation>
    <scope>NUCLEOTIDE SEQUENCE [LARGE SCALE GENOMIC DNA]</scope>
    <source>
        <strain evidence="3">ATCC BAA-1392 / DSM 18658 / VKM B-2454 / MOB10</strain>
    </source>
</reference>
<protein>
    <submittedName>
        <fullName evidence="2">Plasmid stabilization system protein</fullName>
    </submittedName>
</protein>
<dbReference type="Gene3D" id="3.30.2310.20">
    <property type="entry name" value="RelE-like"/>
    <property type="match status" value="1"/>
</dbReference>
<keyword evidence="1" id="KW-1277">Toxin-antitoxin system</keyword>
<organism evidence="2 3">
    <name type="scientific">Singulisphaera acidiphila (strain ATCC BAA-1392 / DSM 18658 / VKM B-2454 / MOB10)</name>
    <dbReference type="NCBI Taxonomy" id="886293"/>
    <lineage>
        <taxon>Bacteria</taxon>
        <taxon>Pseudomonadati</taxon>
        <taxon>Planctomycetota</taxon>
        <taxon>Planctomycetia</taxon>
        <taxon>Isosphaerales</taxon>
        <taxon>Isosphaeraceae</taxon>
        <taxon>Singulisphaera</taxon>
    </lineage>
</organism>
<dbReference type="Pfam" id="PF05016">
    <property type="entry name" value="ParE_toxin"/>
    <property type="match status" value="1"/>
</dbReference>
<dbReference type="eggNOG" id="COG3668">
    <property type="taxonomic scope" value="Bacteria"/>
</dbReference>
<gene>
    <name evidence="2" type="ordered locus">Sinac_0977</name>
</gene>
<dbReference type="InterPro" id="IPR007712">
    <property type="entry name" value="RelE/ParE_toxin"/>
</dbReference>
<dbReference type="STRING" id="886293.Sinac_0977"/>
<dbReference type="EMBL" id="CP003364">
    <property type="protein sequence ID" value="AGA25380.1"/>
    <property type="molecule type" value="Genomic_DNA"/>
</dbReference>
<evidence type="ECO:0000313" key="3">
    <source>
        <dbReference type="Proteomes" id="UP000010798"/>
    </source>
</evidence>
<dbReference type="KEGG" id="saci:Sinac_0977"/>
<dbReference type="InterPro" id="IPR035093">
    <property type="entry name" value="RelE/ParE_toxin_dom_sf"/>
</dbReference>
<dbReference type="OrthoDB" id="287917at2"/>
<proteinExistence type="predicted"/>
<dbReference type="AlphaFoldDB" id="L0D953"/>